<sequence length="292" mass="29929">MTRYRSRRRARTGAAQWIGVAIVAALAVVVLVLALVALDRGTGDEHPEGTASTPIDAEPSPSGEPSAEPTPTATPLEPVERAQERFLAEGSEGVLWRAVAGSCTEGIAPVIERSTDGGLTWNDVTPLYRDIRQVAALSPLAGTQAEVVASLGDDCETQLMRTFTQGRFWEPYPDELAAASYIEPADAATVVLGGEPVAAPCAQARSLAAQEGTAALVCDAEVFTWDGADWAAAGIADAVAVTLADSVPVAVTRAPGCGGLQVGSTCTPADPAAPTAASASLLWNADALIPLG</sequence>
<gene>
    <name evidence="3" type="ORF">RYJ27_10995</name>
</gene>
<keyword evidence="2" id="KW-0812">Transmembrane</keyword>
<keyword evidence="2" id="KW-1133">Transmembrane helix</keyword>
<dbReference type="Proteomes" id="UP001329313">
    <property type="component" value="Chromosome"/>
</dbReference>
<feature type="compositionally biased region" description="Low complexity" evidence="1">
    <location>
        <begin position="57"/>
        <end position="76"/>
    </location>
</feature>
<evidence type="ECO:0000256" key="2">
    <source>
        <dbReference type="SAM" id="Phobius"/>
    </source>
</evidence>
<evidence type="ECO:0000313" key="3">
    <source>
        <dbReference type="EMBL" id="WOQ69216.1"/>
    </source>
</evidence>
<feature type="transmembrane region" description="Helical" evidence="2">
    <location>
        <begin position="12"/>
        <end position="38"/>
    </location>
</feature>
<dbReference type="AlphaFoldDB" id="A0AAU0MFH6"/>
<feature type="region of interest" description="Disordered" evidence="1">
    <location>
        <begin position="42"/>
        <end position="76"/>
    </location>
</feature>
<name>A0AAU0MFH6_9MICO</name>
<proteinExistence type="predicted"/>
<evidence type="ECO:0000256" key="1">
    <source>
        <dbReference type="SAM" id="MobiDB-lite"/>
    </source>
</evidence>
<dbReference type="RefSeq" id="WP_330170347.1">
    <property type="nucleotide sequence ID" value="NZ_CP137080.1"/>
</dbReference>
<keyword evidence="2" id="KW-0472">Membrane</keyword>
<reference evidence="3 4" key="1">
    <citation type="submission" date="2023-10" db="EMBL/GenBank/DDBJ databases">
        <title>Y20.</title>
        <authorList>
            <person name="Zhang G."/>
            <person name="Ding Y."/>
        </authorList>
    </citation>
    <scope>NUCLEOTIDE SEQUENCE [LARGE SCALE GENOMIC DNA]</scope>
    <source>
        <strain evidence="3 4">Y20</strain>
    </source>
</reference>
<accession>A0AAU0MFH6</accession>
<evidence type="ECO:0000313" key="4">
    <source>
        <dbReference type="Proteomes" id="UP001329313"/>
    </source>
</evidence>
<organism evidence="3 4">
    <name type="scientific">Microbacterium limosum</name>
    <dbReference type="NCBI Taxonomy" id="3079935"/>
    <lineage>
        <taxon>Bacteria</taxon>
        <taxon>Bacillati</taxon>
        <taxon>Actinomycetota</taxon>
        <taxon>Actinomycetes</taxon>
        <taxon>Micrococcales</taxon>
        <taxon>Microbacteriaceae</taxon>
        <taxon>Microbacterium</taxon>
    </lineage>
</organism>
<dbReference type="EMBL" id="CP137080">
    <property type="protein sequence ID" value="WOQ69216.1"/>
    <property type="molecule type" value="Genomic_DNA"/>
</dbReference>
<protein>
    <submittedName>
        <fullName evidence="3">Uncharacterized protein</fullName>
    </submittedName>
</protein>
<dbReference type="KEGG" id="mliy:RYJ27_10995"/>
<keyword evidence="4" id="KW-1185">Reference proteome</keyword>
<dbReference type="SUPFAM" id="SSF110296">
    <property type="entry name" value="Oligoxyloglucan reducing end-specific cellobiohydrolase"/>
    <property type="match status" value="1"/>
</dbReference>